<dbReference type="GO" id="GO:0016787">
    <property type="term" value="F:hydrolase activity"/>
    <property type="evidence" value="ECO:0007669"/>
    <property type="project" value="UniProtKB-KW"/>
</dbReference>
<organism evidence="3 4">
    <name type="scientific">Aphanomyces euteiches</name>
    <dbReference type="NCBI Taxonomy" id="100861"/>
    <lineage>
        <taxon>Eukaryota</taxon>
        <taxon>Sar</taxon>
        <taxon>Stramenopiles</taxon>
        <taxon>Oomycota</taxon>
        <taxon>Saprolegniomycetes</taxon>
        <taxon>Saprolegniales</taxon>
        <taxon>Verrucalvaceae</taxon>
        <taxon>Aphanomyces</taxon>
    </lineage>
</organism>
<protein>
    <recommendedName>
        <fullName evidence="2">Serine hydrolase domain-containing protein</fullName>
    </recommendedName>
</protein>
<dbReference type="AlphaFoldDB" id="A0A6G0XWV6"/>
<dbReference type="EMBL" id="VJMJ01000003">
    <property type="protein sequence ID" value="KAF0745015.1"/>
    <property type="molecule type" value="Genomic_DNA"/>
</dbReference>
<dbReference type="InterPro" id="IPR050593">
    <property type="entry name" value="LovG"/>
</dbReference>
<dbReference type="InterPro" id="IPR029058">
    <property type="entry name" value="AB_hydrolase_fold"/>
</dbReference>
<evidence type="ECO:0000259" key="2">
    <source>
        <dbReference type="Pfam" id="PF03959"/>
    </source>
</evidence>
<gene>
    <name evidence="3" type="ORF">Ae201684_000595</name>
</gene>
<dbReference type="InterPro" id="IPR005645">
    <property type="entry name" value="FSH-like_dom"/>
</dbReference>
<dbReference type="Pfam" id="PF03959">
    <property type="entry name" value="FSH1"/>
    <property type="match status" value="1"/>
</dbReference>
<sequence>MGNQRHLRVLCLHGWRTNPKVLEHQLRGFRQAFGETVEFDCLQGPRPAVGASDDDIEKSFEGPFFEWFSVARPSPGGRRYKGWEASLEYVKDRLESNGPYDLALGFSQGAGLLTMLMAHFQDQKLPIPYKAVVLVCGFLPRAGLPETLLAGTFEIPSVHIVGTKDSIYSQGLRLFNAYEPSSRLLFVHLDGHKFPSWPQYKPMYTEIVQTLLRICSFE</sequence>
<evidence type="ECO:0000313" key="3">
    <source>
        <dbReference type="EMBL" id="KAF0745015.1"/>
    </source>
</evidence>
<accession>A0A6G0XWV6</accession>
<dbReference type="GO" id="GO:0005737">
    <property type="term" value="C:cytoplasm"/>
    <property type="evidence" value="ECO:0007669"/>
    <property type="project" value="TreeGrafter"/>
</dbReference>
<dbReference type="Gene3D" id="3.40.50.1820">
    <property type="entry name" value="alpha/beta hydrolase"/>
    <property type="match status" value="1"/>
</dbReference>
<evidence type="ECO:0000256" key="1">
    <source>
        <dbReference type="ARBA" id="ARBA00022801"/>
    </source>
</evidence>
<dbReference type="SUPFAM" id="SSF53474">
    <property type="entry name" value="alpha/beta-Hydrolases"/>
    <property type="match status" value="1"/>
</dbReference>
<feature type="domain" description="Serine hydrolase" evidence="2">
    <location>
        <begin position="6"/>
        <end position="199"/>
    </location>
</feature>
<name>A0A6G0XWV6_9STRA</name>
<keyword evidence="1" id="KW-0378">Hydrolase</keyword>
<evidence type="ECO:0000313" key="4">
    <source>
        <dbReference type="Proteomes" id="UP000481153"/>
    </source>
</evidence>
<comment type="caution">
    <text evidence="3">The sequence shown here is derived from an EMBL/GenBank/DDBJ whole genome shotgun (WGS) entry which is preliminary data.</text>
</comment>
<keyword evidence="4" id="KW-1185">Reference proteome</keyword>
<dbReference type="GO" id="GO:0005634">
    <property type="term" value="C:nucleus"/>
    <property type="evidence" value="ECO:0007669"/>
    <property type="project" value="TreeGrafter"/>
</dbReference>
<dbReference type="Proteomes" id="UP000481153">
    <property type="component" value="Unassembled WGS sequence"/>
</dbReference>
<dbReference type="VEuPathDB" id="FungiDB:AeMF1_004131"/>
<reference evidence="3 4" key="1">
    <citation type="submission" date="2019-07" db="EMBL/GenBank/DDBJ databases">
        <title>Genomics analysis of Aphanomyces spp. identifies a new class of oomycete effector associated with host adaptation.</title>
        <authorList>
            <person name="Gaulin E."/>
        </authorList>
    </citation>
    <scope>NUCLEOTIDE SEQUENCE [LARGE SCALE GENOMIC DNA]</scope>
    <source>
        <strain evidence="3 4">ATCC 201684</strain>
    </source>
</reference>
<dbReference type="PANTHER" id="PTHR48070:SF6">
    <property type="entry name" value="ESTERASE OVCA2"/>
    <property type="match status" value="1"/>
</dbReference>
<dbReference type="PANTHER" id="PTHR48070">
    <property type="entry name" value="ESTERASE OVCA2"/>
    <property type="match status" value="1"/>
</dbReference>
<proteinExistence type="predicted"/>